<reference evidence="1 2" key="1">
    <citation type="journal article" date="2022" name="Plant J.">
        <title>Chromosome-level genome of Camellia lanceoleosa provides a valuable resource for understanding genome evolution and self-incompatibility.</title>
        <authorList>
            <person name="Gong W."/>
            <person name="Xiao S."/>
            <person name="Wang L."/>
            <person name="Liao Z."/>
            <person name="Chang Y."/>
            <person name="Mo W."/>
            <person name="Hu G."/>
            <person name="Li W."/>
            <person name="Zhao G."/>
            <person name="Zhu H."/>
            <person name="Hu X."/>
            <person name="Ji K."/>
            <person name="Xiang X."/>
            <person name="Song Q."/>
            <person name="Yuan D."/>
            <person name="Jin S."/>
            <person name="Zhang L."/>
        </authorList>
    </citation>
    <scope>NUCLEOTIDE SEQUENCE [LARGE SCALE GENOMIC DNA]</scope>
    <source>
        <strain evidence="1">SQ_2022a</strain>
    </source>
</reference>
<proteinExistence type="predicted"/>
<comment type="caution">
    <text evidence="1">The sequence shown here is derived from an EMBL/GenBank/DDBJ whole genome shotgun (WGS) entry which is preliminary data.</text>
</comment>
<sequence>MLQKDIVNEGGDLGIIGDDVFAFGDSNFSPALGVETICFFPKNPSPLVAAGEEGELIVGMKNEGYLTGGGFGFSNSNFNVCGSLMCGGCMDNGYTYGS</sequence>
<evidence type="ECO:0000313" key="1">
    <source>
        <dbReference type="EMBL" id="KAI8031960.1"/>
    </source>
</evidence>
<gene>
    <name evidence="1" type="ORF">LOK49_LG01G01181</name>
</gene>
<keyword evidence="2" id="KW-1185">Reference proteome</keyword>
<name>A0ACC0J1Y8_9ERIC</name>
<dbReference type="Proteomes" id="UP001060215">
    <property type="component" value="Chromosome 1"/>
</dbReference>
<evidence type="ECO:0000313" key="2">
    <source>
        <dbReference type="Proteomes" id="UP001060215"/>
    </source>
</evidence>
<dbReference type="EMBL" id="CM045758">
    <property type="protein sequence ID" value="KAI8031960.1"/>
    <property type="molecule type" value="Genomic_DNA"/>
</dbReference>
<organism evidence="1 2">
    <name type="scientific">Camellia lanceoleosa</name>
    <dbReference type="NCBI Taxonomy" id="1840588"/>
    <lineage>
        <taxon>Eukaryota</taxon>
        <taxon>Viridiplantae</taxon>
        <taxon>Streptophyta</taxon>
        <taxon>Embryophyta</taxon>
        <taxon>Tracheophyta</taxon>
        <taxon>Spermatophyta</taxon>
        <taxon>Magnoliopsida</taxon>
        <taxon>eudicotyledons</taxon>
        <taxon>Gunneridae</taxon>
        <taxon>Pentapetalae</taxon>
        <taxon>asterids</taxon>
        <taxon>Ericales</taxon>
        <taxon>Theaceae</taxon>
        <taxon>Camellia</taxon>
    </lineage>
</organism>
<accession>A0ACC0J1Y8</accession>
<protein>
    <submittedName>
        <fullName evidence="1">Translocon-associated protein subunit alpha</fullName>
    </submittedName>
</protein>